<dbReference type="Proteomes" id="UP000272942">
    <property type="component" value="Unassembled WGS sequence"/>
</dbReference>
<evidence type="ECO:0000313" key="3">
    <source>
        <dbReference type="WBParaSite" id="ECPE_0001088201-mRNA-1"/>
    </source>
</evidence>
<dbReference type="PANTHER" id="PTHR47331">
    <property type="entry name" value="PHD-TYPE DOMAIN-CONTAINING PROTEIN"/>
    <property type="match status" value="1"/>
</dbReference>
<dbReference type="WBParaSite" id="ECPE_0001088201-mRNA-1">
    <property type="protein sequence ID" value="ECPE_0001088201-mRNA-1"/>
    <property type="gene ID" value="ECPE_0001088201"/>
</dbReference>
<dbReference type="AlphaFoldDB" id="A0A183AV63"/>
<keyword evidence="2" id="KW-1185">Reference proteome</keyword>
<accession>A0A183AV63</accession>
<proteinExistence type="predicted"/>
<evidence type="ECO:0000313" key="2">
    <source>
        <dbReference type="Proteomes" id="UP000272942"/>
    </source>
</evidence>
<protein>
    <submittedName>
        <fullName evidence="3">Reverse transcriptase domain-containing protein</fullName>
    </submittedName>
</protein>
<gene>
    <name evidence="1" type="ORF">ECPE_LOCUS10848</name>
</gene>
<dbReference type="EMBL" id="UZAN01049796">
    <property type="protein sequence ID" value="VDP87721.1"/>
    <property type="molecule type" value="Genomic_DNA"/>
</dbReference>
<name>A0A183AV63_9TREM</name>
<dbReference type="OrthoDB" id="8065733at2759"/>
<sequence>MHPFGPISSPFCAKVALKTTVNKFAQHFATPAGPCVEHNFYVDDFLASVDSIGEAVRHSRDLSKLLLMGGFKLTKWMSNSRDLSKLLLMGGFKLTKRMSNNRHTIDCIPADERSPSLRDLQGSPLPTDGALGVQWGSEKDEFLFQIQLLEKTATGRGILSTIQRSSLNRG</sequence>
<reference evidence="3" key="1">
    <citation type="submission" date="2016-06" db="UniProtKB">
        <authorList>
            <consortium name="WormBaseParasite"/>
        </authorList>
    </citation>
    <scope>IDENTIFICATION</scope>
</reference>
<evidence type="ECO:0000313" key="1">
    <source>
        <dbReference type="EMBL" id="VDP87721.1"/>
    </source>
</evidence>
<organism evidence="3">
    <name type="scientific">Echinostoma caproni</name>
    <dbReference type="NCBI Taxonomy" id="27848"/>
    <lineage>
        <taxon>Eukaryota</taxon>
        <taxon>Metazoa</taxon>
        <taxon>Spiralia</taxon>
        <taxon>Lophotrochozoa</taxon>
        <taxon>Platyhelminthes</taxon>
        <taxon>Trematoda</taxon>
        <taxon>Digenea</taxon>
        <taxon>Plagiorchiida</taxon>
        <taxon>Echinostomata</taxon>
        <taxon>Echinostomatoidea</taxon>
        <taxon>Echinostomatidae</taxon>
        <taxon>Echinostoma</taxon>
    </lineage>
</organism>
<reference evidence="1 2" key="2">
    <citation type="submission" date="2018-11" db="EMBL/GenBank/DDBJ databases">
        <authorList>
            <consortium name="Pathogen Informatics"/>
        </authorList>
    </citation>
    <scope>NUCLEOTIDE SEQUENCE [LARGE SCALE GENOMIC DNA]</scope>
    <source>
        <strain evidence="1 2">Egypt</strain>
    </source>
</reference>